<evidence type="ECO:0000313" key="1">
    <source>
        <dbReference type="EMBL" id="GAI71622.1"/>
    </source>
</evidence>
<feature type="non-terminal residue" evidence="1">
    <location>
        <position position="65"/>
    </location>
</feature>
<dbReference type="EMBL" id="BARW01001006">
    <property type="protein sequence ID" value="GAI71622.1"/>
    <property type="molecule type" value="Genomic_DNA"/>
</dbReference>
<accession>X1QSS7</accession>
<comment type="caution">
    <text evidence="1">The sequence shown here is derived from an EMBL/GenBank/DDBJ whole genome shotgun (WGS) entry which is preliminary data.</text>
</comment>
<reference evidence="1" key="1">
    <citation type="journal article" date="2014" name="Front. Microbiol.">
        <title>High frequency of phylogenetically diverse reductive dehalogenase-homologous genes in deep subseafloor sedimentary metagenomes.</title>
        <authorList>
            <person name="Kawai M."/>
            <person name="Futagami T."/>
            <person name="Toyoda A."/>
            <person name="Takaki Y."/>
            <person name="Nishi S."/>
            <person name="Hori S."/>
            <person name="Arai W."/>
            <person name="Tsubouchi T."/>
            <person name="Morono Y."/>
            <person name="Uchiyama I."/>
            <person name="Ito T."/>
            <person name="Fujiyama A."/>
            <person name="Inagaki F."/>
            <person name="Takami H."/>
        </authorList>
    </citation>
    <scope>NUCLEOTIDE SEQUENCE</scope>
    <source>
        <strain evidence="1">Expedition CK06-06</strain>
    </source>
</reference>
<sequence length="65" mass="7024">MTNPPQGLIKNIGEQKGYQYIIKEVKKVVSKMGKALSLWLVLAIIATCVGCGDEGPTDETVTDET</sequence>
<protein>
    <submittedName>
        <fullName evidence="1">Uncharacterized protein</fullName>
    </submittedName>
</protein>
<organism evidence="1">
    <name type="scientific">marine sediment metagenome</name>
    <dbReference type="NCBI Taxonomy" id="412755"/>
    <lineage>
        <taxon>unclassified sequences</taxon>
        <taxon>metagenomes</taxon>
        <taxon>ecological metagenomes</taxon>
    </lineage>
</organism>
<dbReference type="AlphaFoldDB" id="X1QSS7"/>
<proteinExistence type="predicted"/>
<name>X1QSS7_9ZZZZ</name>
<gene>
    <name evidence="1" type="ORF">S12H4_03539</name>
</gene>